<gene>
    <name evidence="1" type="ORF">WMO75_04175</name>
</gene>
<proteinExistence type="predicted"/>
<name>A0ABV1AI70_9FIRM</name>
<reference evidence="1 2" key="1">
    <citation type="submission" date="2024-03" db="EMBL/GenBank/DDBJ databases">
        <title>Human intestinal bacterial collection.</title>
        <authorList>
            <person name="Pauvert C."/>
            <person name="Hitch T.C.A."/>
            <person name="Clavel T."/>
        </authorList>
    </citation>
    <scope>NUCLEOTIDE SEQUENCE [LARGE SCALE GENOMIC DNA]</scope>
    <source>
        <strain evidence="1 2">CLA-AA-H95</strain>
    </source>
</reference>
<dbReference type="EMBL" id="JBBMEI010000008">
    <property type="protein sequence ID" value="MEQ2357547.1"/>
    <property type="molecule type" value="Genomic_DNA"/>
</dbReference>
<dbReference type="RefSeq" id="WP_349077670.1">
    <property type="nucleotide sequence ID" value="NZ_JBBMEI010000008.1"/>
</dbReference>
<keyword evidence="2" id="KW-1185">Reference proteome</keyword>
<organism evidence="1 2">
    <name type="scientific">Blautia intestinihominis</name>
    <dbReference type="NCBI Taxonomy" id="3133152"/>
    <lineage>
        <taxon>Bacteria</taxon>
        <taxon>Bacillati</taxon>
        <taxon>Bacillota</taxon>
        <taxon>Clostridia</taxon>
        <taxon>Lachnospirales</taxon>
        <taxon>Lachnospiraceae</taxon>
        <taxon>Blautia</taxon>
    </lineage>
</organism>
<protein>
    <submittedName>
        <fullName evidence="1">Uncharacterized protein</fullName>
    </submittedName>
</protein>
<dbReference type="Proteomes" id="UP001446032">
    <property type="component" value="Unassembled WGS sequence"/>
</dbReference>
<evidence type="ECO:0000313" key="1">
    <source>
        <dbReference type="EMBL" id="MEQ2357547.1"/>
    </source>
</evidence>
<comment type="caution">
    <text evidence="1">The sequence shown here is derived from an EMBL/GenBank/DDBJ whole genome shotgun (WGS) entry which is preliminary data.</text>
</comment>
<accession>A0ABV1AI70</accession>
<sequence length="454" mass="53960">MQEKKERFHGIPMLPYGLLSAVMQESPGNRKEIQITEMAEEGFCFRTARAICSPQKLEVCFYDMERAEYGTVVITEFEICREKEEDFFTQFLVWTEQEEYRRQVQKLVRQYSKYIRLKLEDDGELESELTGYPSEFDGEHCSSLEEQRQYWFAEKAGRAEINMEIPEHTECAIELDCPERYTAYLQKSLPEFYHDYLRKNHLQGSGLEARIPDRIYIGNQFCHLLFPEEELLFAMLEKAKKEFTAVTLSFTYVREILLEDTFALLRKIDHWCSKNELEMECVVNDWGMADFIRKETKYLLPCLGTLLNKRKKDPRINYKKGERDLYSQNSFNADFYQEFLRESFGIERAEWESCGYMQDIPAGKNSLHFPFYQTNTSQYCPLYAVQKEGDRGRQRLVYKCPQYCKNAAFLYPKHLNMIGRYNSLFALDRDFLEDSEQLKRYTDSNIDRLVLNLL</sequence>
<evidence type="ECO:0000313" key="2">
    <source>
        <dbReference type="Proteomes" id="UP001446032"/>
    </source>
</evidence>